<feature type="chain" id="PRO_5038412329" description="DUF2712 domain-containing protein" evidence="1">
    <location>
        <begin position="24"/>
        <end position="151"/>
    </location>
</feature>
<evidence type="ECO:0000313" key="2">
    <source>
        <dbReference type="EMBL" id="AEP88468.1"/>
    </source>
</evidence>
<organism evidence="2 3">
    <name type="scientific">Bacillus spizizenii (strain DSM 15029 / JCM 12233 / NBRC 101239 / NRRL B-23049 / TU-B-10)</name>
    <name type="common">Bacillus subtilis subsp. spizizenii</name>
    <dbReference type="NCBI Taxonomy" id="1052585"/>
    <lineage>
        <taxon>Bacteria</taxon>
        <taxon>Bacillati</taxon>
        <taxon>Bacillota</taxon>
        <taxon>Bacilli</taxon>
        <taxon>Bacillales</taxon>
        <taxon>Bacillaceae</taxon>
        <taxon>Bacillus</taxon>
    </lineage>
</organism>
<dbReference type="KEGG" id="bst:GYO_3897"/>
<evidence type="ECO:0000256" key="1">
    <source>
        <dbReference type="SAM" id="SignalP"/>
    </source>
</evidence>
<evidence type="ECO:0008006" key="4">
    <source>
        <dbReference type="Google" id="ProtNLM"/>
    </source>
</evidence>
<evidence type="ECO:0000313" key="3">
    <source>
        <dbReference type="Proteomes" id="UP000002651"/>
    </source>
</evidence>
<dbReference type="Proteomes" id="UP000002651">
    <property type="component" value="Chromosome"/>
</dbReference>
<feature type="signal peptide" evidence="1">
    <location>
        <begin position="1"/>
        <end position="23"/>
    </location>
</feature>
<name>G4P1D9_BACS4</name>
<dbReference type="EMBL" id="CP002905">
    <property type="protein sequence ID" value="AEP88468.1"/>
    <property type="molecule type" value="Genomic_DNA"/>
</dbReference>
<reference evidence="2 3" key="1">
    <citation type="journal article" date="2012" name="J. Bacteriol.">
        <title>Whole-genome sequences of Bacillus subtilis and close relatives.</title>
        <authorList>
            <person name="Earl A.M."/>
            <person name="Eppinger M."/>
            <person name="Fricke W.F."/>
            <person name="Rosovitz M.J."/>
            <person name="Rasko D.A."/>
            <person name="Daugherty S."/>
            <person name="Losick R."/>
            <person name="Kolter R."/>
            <person name="Ravel J."/>
        </authorList>
    </citation>
    <scope>NUCLEOTIDE SEQUENCE [LARGE SCALE GENOMIC DNA]</scope>
    <source>
        <strain evidence="3">DSM 15029 / JCM 12233 / NBRC 101239 / NRRL B-23049 / TU-B-10</strain>
    </source>
</reference>
<accession>G4P1D9</accession>
<keyword evidence="1" id="KW-0732">Signal</keyword>
<dbReference type="STRING" id="1052585.GYO_3897"/>
<proteinExistence type="predicted"/>
<sequence>MKMSFKKLIGAVTITGLVLTGFAATNAQAKANTSDSSFNLKFSGNSTAYTPVRTKYNSTSAYINVKTISDGDPYYKVSLVKSNGKNFSKTWTYTFGTYDAENPKLAKHYIKNYAMEDSHGSPVNVKIKARGYRGAASYNWHSRGVWSPDSI</sequence>
<keyword evidence="3" id="KW-1185">Reference proteome</keyword>
<dbReference type="AlphaFoldDB" id="G4P1D9"/>
<gene>
    <name evidence="2" type="ordered locus">GYO_3897</name>
</gene>
<protein>
    <recommendedName>
        <fullName evidence="4">DUF2712 domain-containing protein</fullName>
    </recommendedName>
</protein>
<dbReference type="HOGENOM" id="CLU_1727709_0_0_9"/>